<accession>A0A9R1T1X2</accession>
<dbReference type="Proteomes" id="UP000694866">
    <property type="component" value="Unplaced"/>
</dbReference>
<dbReference type="OrthoDB" id="7643562at2759"/>
<proteinExistence type="predicted"/>
<evidence type="ECO:0000256" key="1">
    <source>
        <dbReference type="SAM" id="SignalP"/>
    </source>
</evidence>
<dbReference type="KEGG" id="fas:105265419"/>
<evidence type="ECO:0000313" key="4">
    <source>
        <dbReference type="RefSeq" id="XP_011301192.1"/>
    </source>
</evidence>
<organism evidence="2 3">
    <name type="scientific">Fopius arisanus</name>
    <dbReference type="NCBI Taxonomy" id="64838"/>
    <lineage>
        <taxon>Eukaryota</taxon>
        <taxon>Metazoa</taxon>
        <taxon>Ecdysozoa</taxon>
        <taxon>Arthropoda</taxon>
        <taxon>Hexapoda</taxon>
        <taxon>Insecta</taxon>
        <taxon>Pterygota</taxon>
        <taxon>Neoptera</taxon>
        <taxon>Endopterygota</taxon>
        <taxon>Hymenoptera</taxon>
        <taxon>Apocrita</taxon>
        <taxon>Ichneumonoidea</taxon>
        <taxon>Braconidae</taxon>
        <taxon>Opiinae</taxon>
        <taxon>Fopius</taxon>
    </lineage>
</organism>
<feature type="chain" id="PRO_5044701531" evidence="1">
    <location>
        <begin position="23"/>
        <end position="131"/>
    </location>
</feature>
<feature type="signal peptide" evidence="1">
    <location>
        <begin position="1"/>
        <end position="22"/>
    </location>
</feature>
<accession>A0A9R1T1V5</accession>
<dbReference type="GeneID" id="105265419"/>
<protein>
    <submittedName>
        <fullName evidence="3 4">Uncharacterized protein</fullName>
    </submittedName>
</protein>
<dbReference type="RefSeq" id="XP_011301191.1">
    <property type="nucleotide sequence ID" value="XM_011302889.1"/>
</dbReference>
<keyword evidence="2" id="KW-1185">Reference proteome</keyword>
<dbReference type="AlphaFoldDB" id="A0A9R1T1V5"/>
<evidence type="ECO:0000313" key="2">
    <source>
        <dbReference type="Proteomes" id="UP000694866"/>
    </source>
</evidence>
<keyword evidence="1" id="KW-0732">Signal</keyword>
<gene>
    <name evidence="3 4" type="primary">LOC105265419</name>
</gene>
<evidence type="ECO:0000313" key="3">
    <source>
        <dbReference type="RefSeq" id="XP_011301191.1"/>
    </source>
</evidence>
<reference evidence="3 4" key="1">
    <citation type="submission" date="2025-04" db="UniProtKB">
        <authorList>
            <consortium name="RefSeq"/>
        </authorList>
    </citation>
    <scope>IDENTIFICATION</scope>
    <source>
        <strain evidence="3 4">USDA-PBARC FA_bdor</strain>
        <tissue evidence="3 4">Whole organism</tissue>
    </source>
</reference>
<dbReference type="RefSeq" id="XP_011301192.1">
    <property type="nucleotide sequence ID" value="XM_011302890.1"/>
</dbReference>
<sequence length="131" mass="14513">MKMMKLTFWFILVSIGVRGTSADIKGDESSECSCGVFPSDSPDPILEQTFQFKVPCSNDGANKCQQICTVLAQAAENKAPDMICDKLKIHVEKLRVTLGMKICDLPWKQIDLNIPSVCCHNGKSIPCNFQE</sequence>
<name>A0A9R1T1V5_9HYME</name>